<feature type="transmembrane region" description="Helical" evidence="2">
    <location>
        <begin position="53"/>
        <end position="70"/>
    </location>
</feature>
<organism evidence="3 4">
    <name type="scientific">Pauljensenia hongkongensis</name>
    <dbReference type="NCBI Taxonomy" id="178339"/>
    <lineage>
        <taxon>Bacteria</taxon>
        <taxon>Bacillati</taxon>
        <taxon>Actinomycetota</taxon>
        <taxon>Actinomycetes</taxon>
        <taxon>Actinomycetales</taxon>
        <taxon>Actinomycetaceae</taxon>
        <taxon>Pauljensenia</taxon>
    </lineage>
</organism>
<evidence type="ECO:0000256" key="1">
    <source>
        <dbReference type="SAM" id="MobiDB-lite"/>
    </source>
</evidence>
<gene>
    <name evidence="3" type="ORF">BH719_07375</name>
</gene>
<feature type="region of interest" description="Disordered" evidence="1">
    <location>
        <begin position="102"/>
        <end position="138"/>
    </location>
</feature>
<keyword evidence="2" id="KW-0472">Membrane</keyword>
<evidence type="ECO:0000313" key="3">
    <source>
        <dbReference type="EMBL" id="AOS47688.1"/>
    </source>
</evidence>
<keyword evidence="2" id="KW-1133">Transmembrane helix</keyword>
<feature type="compositionally biased region" description="Basic residues" evidence="1">
    <location>
        <begin position="113"/>
        <end position="128"/>
    </location>
</feature>
<evidence type="ECO:0000256" key="2">
    <source>
        <dbReference type="SAM" id="Phobius"/>
    </source>
</evidence>
<protein>
    <submittedName>
        <fullName evidence="3">Type III secretion system protein PrgI</fullName>
    </submittedName>
</protein>
<name>A0A1D8B3G3_9ACTO</name>
<feature type="transmembrane region" description="Helical" evidence="2">
    <location>
        <begin position="27"/>
        <end position="47"/>
    </location>
</feature>
<dbReference type="EMBL" id="CP017298">
    <property type="protein sequence ID" value="AOS47688.1"/>
    <property type="molecule type" value="Genomic_DNA"/>
</dbReference>
<dbReference type="RefSeq" id="WP_009744193.1">
    <property type="nucleotide sequence ID" value="NZ_CP017298.1"/>
</dbReference>
<dbReference type="KEGG" id="phon:BH719_07375"/>
<reference evidence="3 4" key="1">
    <citation type="submission" date="2016-09" db="EMBL/GenBank/DDBJ databases">
        <title>Complete genome sequence of Actinomyces hongkongensis HKU8.</title>
        <authorList>
            <person name="Gao Y.-X."/>
            <person name="Zhou Y.-Y."/>
            <person name="Xie Y."/>
            <person name="Wang M."/>
            <person name="Wang S.-J."/>
            <person name="Shen S.-G."/>
        </authorList>
    </citation>
    <scope>NUCLEOTIDE SEQUENCE [LARGE SCALE GENOMIC DNA]</scope>
    <source>
        <strain evidence="3 4">HKU8</strain>
    </source>
</reference>
<dbReference type="InterPro" id="IPR024414">
    <property type="entry name" value="Uncharacterised_PrgI"/>
</dbReference>
<dbReference type="Proteomes" id="UP000095214">
    <property type="component" value="Chromosome"/>
</dbReference>
<evidence type="ECO:0000313" key="4">
    <source>
        <dbReference type="Proteomes" id="UP000095214"/>
    </source>
</evidence>
<dbReference type="Pfam" id="PF12666">
    <property type="entry name" value="PrgI"/>
    <property type="match status" value="1"/>
</dbReference>
<keyword evidence="4" id="KW-1185">Reference proteome</keyword>
<dbReference type="OrthoDB" id="2067810at2"/>
<keyword evidence="2" id="KW-0812">Transmembrane</keyword>
<sequence length="138" mass="15604">MAIEIQVPREITAYQAKVVMGMSWRQLACAAAMTILGFATIFVGYLADFVETSQYIVIAIIIPFAALGWYRPRGLPFEKYAGYIINHQRSRQLYVYGMISQVQPSADGGPVPRKAKRNRKKTKSRRKGSLPVERDSYV</sequence>
<proteinExistence type="predicted"/>
<dbReference type="STRING" id="178339.BH719_07375"/>
<dbReference type="AlphaFoldDB" id="A0A1D8B3G3"/>
<accession>A0A1D8B3G3</accession>